<protein>
    <submittedName>
        <fullName evidence="2">Uncharacterized protein</fullName>
    </submittedName>
</protein>
<evidence type="ECO:0000313" key="3">
    <source>
        <dbReference type="Proteomes" id="UP000190423"/>
    </source>
</evidence>
<dbReference type="AlphaFoldDB" id="A0A1T4JKF7"/>
<evidence type="ECO:0000256" key="1">
    <source>
        <dbReference type="SAM" id="MobiDB-lite"/>
    </source>
</evidence>
<dbReference type="STRING" id="261392.SAMN02745149_00502"/>
<organism evidence="2 3">
    <name type="scientific">Treponema porcinum</name>
    <dbReference type="NCBI Taxonomy" id="261392"/>
    <lineage>
        <taxon>Bacteria</taxon>
        <taxon>Pseudomonadati</taxon>
        <taxon>Spirochaetota</taxon>
        <taxon>Spirochaetia</taxon>
        <taxon>Spirochaetales</taxon>
        <taxon>Treponemataceae</taxon>
        <taxon>Treponema</taxon>
    </lineage>
</organism>
<dbReference type="GeneID" id="78315821"/>
<dbReference type="EMBL" id="FUWG01000003">
    <property type="protein sequence ID" value="SJZ30624.1"/>
    <property type="molecule type" value="Genomic_DNA"/>
</dbReference>
<keyword evidence="3" id="KW-1185">Reference proteome</keyword>
<accession>A0A1T4JKF7</accession>
<dbReference type="RefSeq" id="WP_078932426.1">
    <property type="nucleotide sequence ID" value="NZ_FUWG01000003.1"/>
</dbReference>
<sequence>MNAIEEFSYYKWLEDLIRNRKKSELYLTHINKDEKDIEIMLLAEQIIKKNPKVLDDIIAGTVDATQNRNISQKDVLDFLSKTEKGTIVTWKDKDGNEYLFVNAGKGSFNKKRILILGEDFKVDDLNTLKKALARQVLLKDIKKVYEDIARKHQTEKRNKTYLKDMFTYLKDMFSEKNKIKNTASNFKKNFKKIVKEYNGISSMATVGLMVKTMSSTEKKKLTESFTAMGIKGKNALETTFNAWRNEAINEMQNKSKKPKIRHSMSQEHEMGM</sequence>
<dbReference type="Proteomes" id="UP000190423">
    <property type="component" value="Unassembled WGS sequence"/>
</dbReference>
<evidence type="ECO:0000313" key="2">
    <source>
        <dbReference type="EMBL" id="SJZ30624.1"/>
    </source>
</evidence>
<feature type="region of interest" description="Disordered" evidence="1">
    <location>
        <begin position="253"/>
        <end position="272"/>
    </location>
</feature>
<gene>
    <name evidence="2" type="ORF">SAMN02745149_00502</name>
</gene>
<proteinExistence type="predicted"/>
<name>A0A1T4JKF7_TREPO</name>
<reference evidence="2 3" key="1">
    <citation type="submission" date="2017-02" db="EMBL/GenBank/DDBJ databases">
        <authorList>
            <person name="Peterson S.W."/>
        </authorList>
    </citation>
    <scope>NUCLEOTIDE SEQUENCE [LARGE SCALE GENOMIC DNA]</scope>
    <source>
        <strain evidence="2 3">ATCC BAA-908</strain>
    </source>
</reference>